<dbReference type="EMBL" id="CAAALY010012922">
    <property type="protein sequence ID" value="VEL11810.1"/>
    <property type="molecule type" value="Genomic_DNA"/>
</dbReference>
<name>A0A3S5CIU9_9PLAT</name>
<sequence length="83" mass="9001">MMIMCVLAGIPHGQACHQSPLVDYVKNLAKAMEELSSASFKTSSTYSVVPKDPQSMQISPYPRRPGVSTYLTLSTPSPKLAKT</sequence>
<feature type="region of interest" description="Disordered" evidence="1">
    <location>
        <begin position="45"/>
        <end position="83"/>
    </location>
</feature>
<protein>
    <submittedName>
        <fullName evidence="2">Uncharacterized protein</fullName>
    </submittedName>
</protein>
<comment type="caution">
    <text evidence="2">The sequence shown here is derived from an EMBL/GenBank/DDBJ whole genome shotgun (WGS) entry which is preliminary data.</text>
</comment>
<accession>A0A3S5CIU9</accession>
<reference evidence="2" key="1">
    <citation type="submission" date="2018-11" db="EMBL/GenBank/DDBJ databases">
        <authorList>
            <consortium name="Pathogen Informatics"/>
        </authorList>
    </citation>
    <scope>NUCLEOTIDE SEQUENCE</scope>
</reference>
<dbReference type="AlphaFoldDB" id="A0A3S5CIU9"/>
<keyword evidence="3" id="KW-1185">Reference proteome</keyword>
<gene>
    <name evidence="2" type="ORF">PXEA_LOCUS5250</name>
</gene>
<dbReference type="Proteomes" id="UP000784294">
    <property type="component" value="Unassembled WGS sequence"/>
</dbReference>
<evidence type="ECO:0000313" key="2">
    <source>
        <dbReference type="EMBL" id="VEL11810.1"/>
    </source>
</evidence>
<evidence type="ECO:0000256" key="1">
    <source>
        <dbReference type="SAM" id="MobiDB-lite"/>
    </source>
</evidence>
<proteinExistence type="predicted"/>
<evidence type="ECO:0000313" key="3">
    <source>
        <dbReference type="Proteomes" id="UP000784294"/>
    </source>
</evidence>
<organism evidence="2 3">
    <name type="scientific">Protopolystoma xenopodis</name>
    <dbReference type="NCBI Taxonomy" id="117903"/>
    <lineage>
        <taxon>Eukaryota</taxon>
        <taxon>Metazoa</taxon>
        <taxon>Spiralia</taxon>
        <taxon>Lophotrochozoa</taxon>
        <taxon>Platyhelminthes</taxon>
        <taxon>Monogenea</taxon>
        <taxon>Polyopisthocotylea</taxon>
        <taxon>Polystomatidea</taxon>
        <taxon>Polystomatidae</taxon>
        <taxon>Protopolystoma</taxon>
    </lineage>
</organism>